<dbReference type="RefSeq" id="WP_083360262.1">
    <property type="nucleotide sequence ID" value="NZ_JXDI01000001.1"/>
</dbReference>
<dbReference type="OrthoDB" id="7013311at2"/>
<evidence type="ECO:0008006" key="3">
    <source>
        <dbReference type="Google" id="ProtNLM"/>
    </source>
</evidence>
<protein>
    <recommendedName>
        <fullName evidence="3">Type III secretion protein</fullName>
    </recommendedName>
</protein>
<sequence>MSDDLSWVTWWARPWESAHIDWLTLTGFIDTAALSRSHHVRASNLFGIKPELPPPMSAALLQLVMTSSQQQDLILALVNEVYNAPHDSRLSQAQLLWCQRLAKALPPGPTPLSIDDPLHYLRAWVPPAIWQRLRLSFARQRVLELEQYPKLGDTQGRLDILWQAAIWRATSTSIDDALRASREISNHVLHPEN</sequence>
<dbReference type="EMBL" id="LT629704">
    <property type="protein sequence ID" value="SDN80888.1"/>
    <property type="molecule type" value="Genomic_DNA"/>
</dbReference>
<gene>
    <name evidence="1" type="ORF">SAMN04490179_5980</name>
</gene>
<evidence type="ECO:0000313" key="1">
    <source>
        <dbReference type="EMBL" id="SDN80888.1"/>
    </source>
</evidence>
<organism evidence="1 2">
    <name type="scientific">Pseudomonas antarctica</name>
    <dbReference type="NCBI Taxonomy" id="219572"/>
    <lineage>
        <taxon>Bacteria</taxon>
        <taxon>Pseudomonadati</taxon>
        <taxon>Pseudomonadota</taxon>
        <taxon>Gammaproteobacteria</taxon>
        <taxon>Pseudomonadales</taxon>
        <taxon>Pseudomonadaceae</taxon>
        <taxon>Pseudomonas</taxon>
    </lineage>
</organism>
<proteinExistence type="predicted"/>
<dbReference type="AlphaFoldDB" id="A0A1H0EEZ2"/>
<evidence type="ECO:0000313" key="2">
    <source>
        <dbReference type="Proteomes" id="UP000182470"/>
    </source>
</evidence>
<name>A0A1H0EEZ2_9PSED</name>
<reference evidence="1 2" key="1">
    <citation type="submission" date="2016-10" db="EMBL/GenBank/DDBJ databases">
        <authorList>
            <person name="de Groot N.N."/>
        </authorList>
    </citation>
    <scope>NUCLEOTIDE SEQUENCE [LARGE SCALE GENOMIC DNA]</scope>
    <source>
        <strain evidence="1 2">BS2772</strain>
    </source>
</reference>
<dbReference type="Proteomes" id="UP000182470">
    <property type="component" value="Chromosome I"/>
</dbReference>
<accession>A0A1H0EEZ2</accession>